<keyword evidence="2" id="KW-0560">Oxidoreductase</keyword>
<dbReference type="Pfam" id="PF00106">
    <property type="entry name" value="adh_short"/>
    <property type="match status" value="1"/>
</dbReference>
<evidence type="ECO:0000256" key="1">
    <source>
        <dbReference type="ARBA" id="ARBA00006484"/>
    </source>
</evidence>
<dbReference type="RefSeq" id="WP_186288034.1">
    <property type="nucleotide sequence ID" value="NZ_JACMSF010000112.1"/>
</dbReference>
<dbReference type="InterPro" id="IPR036291">
    <property type="entry name" value="NAD(P)-bd_dom_sf"/>
</dbReference>
<dbReference type="Proteomes" id="UP000584670">
    <property type="component" value="Unassembled WGS sequence"/>
</dbReference>
<proteinExistence type="inferred from homology"/>
<comment type="caution">
    <text evidence="3">The sequence shown here is derived from an EMBL/GenBank/DDBJ whole genome shotgun (WGS) entry which is preliminary data.</text>
</comment>
<sequence length="214" mass="21896">MADAWSDAPVALVTGSASGIVAAVARRLAAEGMRVVVNRVPGPRAGTRLAAELPDVICFAADIAVREQAEALVAATVERYGRLDVLVNSAGAAPIVPHPDFEAANAKVQREIFDLGVIGTWQLCVAAMPYLRAGGDGCVVNVSPAADLRPAGSSLSCAVNDLTRLLATVTGPGVRVHSVAPGPTDTVAQAVLTTVRSRCTTGEALLTDGATHPR</sequence>
<accession>A0A7X1JHK8</accession>
<dbReference type="EMBL" id="JACMSF010000112">
    <property type="protein sequence ID" value="MBC2908112.1"/>
    <property type="molecule type" value="Genomic_DNA"/>
</dbReference>
<dbReference type="Gene3D" id="3.40.50.720">
    <property type="entry name" value="NAD(P)-binding Rossmann-like Domain"/>
    <property type="match status" value="1"/>
</dbReference>
<reference evidence="3 4" key="1">
    <citation type="submission" date="2020-08" db="EMBL/GenBank/DDBJ databases">
        <title>Streptomyces sp. PSKA01 genome sequencing and assembly.</title>
        <authorList>
            <person name="Mandal S."/>
            <person name="Maiti P.K."/>
            <person name="Das P."/>
        </authorList>
    </citation>
    <scope>NUCLEOTIDE SEQUENCE [LARGE SCALE GENOMIC DNA]</scope>
    <source>
        <strain evidence="3 4">PSKA01</strain>
    </source>
</reference>
<evidence type="ECO:0000313" key="3">
    <source>
        <dbReference type="EMBL" id="MBC2908112.1"/>
    </source>
</evidence>
<dbReference type="InterPro" id="IPR002347">
    <property type="entry name" value="SDR_fam"/>
</dbReference>
<evidence type="ECO:0000256" key="2">
    <source>
        <dbReference type="ARBA" id="ARBA00023002"/>
    </source>
</evidence>
<name>A0A7X1JHK8_9ACTN</name>
<dbReference type="PRINTS" id="PR00081">
    <property type="entry name" value="GDHRDH"/>
</dbReference>
<dbReference type="SUPFAM" id="SSF51735">
    <property type="entry name" value="NAD(P)-binding Rossmann-fold domains"/>
    <property type="match status" value="1"/>
</dbReference>
<gene>
    <name evidence="3" type="ORF">H4N64_42800</name>
</gene>
<dbReference type="AlphaFoldDB" id="A0A7X1JHK8"/>
<protein>
    <submittedName>
        <fullName evidence="3">SDR family oxidoreductase</fullName>
    </submittedName>
</protein>
<dbReference type="CDD" id="cd05233">
    <property type="entry name" value="SDR_c"/>
    <property type="match status" value="1"/>
</dbReference>
<dbReference type="PANTHER" id="PTHR43943:SF17">
    <property type="entry name" value="3-PHENYLPROPIONATE-DIHYDRODIOL_CINNAMIC ACID-DIHYDRODIOL DEHYDROGENASE"/>
    <property type="match status" value="1"/>
</dbReference>
<keyword evidence="4" id="KW-1185">Reference proteome</keyword>
<organism evidence="3 4">
    <name type="scientific">Streptomyces cupreus</name>
    <dbReference type="NCBI Taxonomy" id="2759956"/>
    <lineage>
        <taxon>Bacteria</taxon>
        <taxon>Bacillati</taxon>
        <taxon>Actinomycetota</taxon>
        <taxon>Actinomycetes</taxon>
        <taxon>Kitasatosporales</taxon>
        <taxon>Streptomycetaceae</taxon>
        <taxon>Streptomyces</taxon>
    </lineage>
</organism>
<dbReference type="GO" id="GO:0016491">
    <property type="term" value="F:oxidoreductase activity"/>
    <property type="evidence" value="ECO:0007669"/>
    <property type="project" value="UniProtKB-KW"/>
</dbReference>
<evidence type="ECO:0000313" key="4">
    <source>
        <dbReference type="Proteomes" id="UP000584670"/>
    </source>
</evidence>
<comment type="similarity">
    <text evidence="1">Belongs to the short-chain dehydrogenases/reductases (SDR) family.</text>
</comment>
<dbReference type="PANTHER" id="PTHR43943">
    <property type="entry name" value="DEHYDROGENASE/REDUCTASE (SDR FAMILY) MEMBER 4"/>
    <property type="match status" value="1"/>
</dbReference>